<dbReference type="RefSeq" id="WP_022789256.1">
    <property type="nucleotide sequence ID" value="NZ_UHFX01000003.1"/>
</dbReference>
<organism evidence="1 2">
    <name type="scientific">Faecalicoccus pleomorphus</name>
    <dbReference type="NCBI Taxonomy" id="1323"/>
    <lineage>
        <taxon>Bacteria</taxon>
        <taxon>Bacillati</taxon>
        <taxon>Bacillota</taxon>
        <taxon>Erysipelotrichia</taxon>
        <taxon>Erysipelotrichales</taxon>
        <taxon>Erysipelotrichaceae</taxon>
        <taxon>Faecalicoccus</taxon>
    </lineage>
</organism>
<dbReference type="Proteomes" id="UP000255523">
    <property type="component" value="Unassembled WGS sequence"/>
</dbReference>
<reference evidence="1 2" key="1">
    <citation type="submission" date="2018-06" db="EMBL/GenBank/DDBJ databases">
        <authorList>
            <consortium name="Pathogen Informatics"/>
            <person name="Doyle S."/>
        </authorList>
    </citation>
    <scope>NUCLEOTIDE SEQUENCE [LARGE SCALE GENOMIC DNA]</scope>
    <source>
        <strain evidence="1 2">NCTC11087</strain>
    </source>
</reference>
<dbReference type="AlphaFoldDB" id="A0A380LLD4"/>
<dbReference type="EMBL" id="UHFX01000003">
    <property type="protein sequence ID" value="SUO04037.1"/>
    <property type="molecule type" value="Genomic_DNA"/>
</dbReference>
<keyword evidence="2" id="KW-1185">Reference proteome</keyword>
<protein>
    <submittedName>
        <fullName evidence="1">Uncharacterized protein</fullName>
    </submittedName>
</protein>
<gene>
    <name evidence="1" type="ORF">NCTC11087_00922</name>
</gene>
<dbReference type="OrthoDB" id="3186008at2"/>
<evidence type="ECO:0000313" key="2">
    <source>
        <dbReference type="Proteomes" id="UP000255523"/>
    </source>
</evidence>
<name>A0A380LLD4_9FIRM</name>
<proteinExistence type="predicted"/>
<accession>A0A380LLD4</accession>
<evidence type="ECO:0000313" key="1">
    <source>
        <dbReference type="EMBL" id="SUO04037.1"/>
    </source>
</evidence>
<dbReference type="GeneID" id="77461896"/>
<sequence>MGLFSLFGGNSQGTVLDREKSDENKKRMREIFDAKVENGSQYHVVYAYSEDIRGANFAVLRTVSYQYRSFILGYRDSDLSLVLLEISPDLQQSGDALCYRAQDMKKTNFNKMVNSYYLQYGSAYKKEFFHVFSPKTIDDILNLDWYDEEMFPYIDQGEEHSGWTSFWNQFCQ</sequence>